<dbReference type="CDD" id="cd19598">
    <property type="entry name" value="serpin77Ba-like_insects"/>
    <property type="match status" value="1"/>
</dbReference>
<dbReference type="Gene3D" id="2.30.39.10">
    <property type="entry name" value="Alpha-1-antitrypsin, domain 1"/>
    <property type="match status" value="1"/>
</dbReference>
<accession>A0A9N9R8F7</accession>
<dbReference type="InterPro" id="IPR036186">
    <property type="entry name" value="Serpin_sf"/>
</dbReference>
<evidence type="ECO:0000256" key="3">
    <source>
        <dbReference type="RuleBase" id="RU000411"/>
    </source>
</evidence>
<dbReference type="AlphaFoldDB" id="A0A9N9R8F7"/>
<evidence type="ECO:0000256" key="4">
    <source>
        <dbReference type="SAM" id="SignalP"/>
    </source>
</evidence>
<feature type="signal peptide" evidence="4">
    <location>
        <begin position="1"/>
        <end position="16"/>
    </location>
</feature>
<keyword evidence="4" id="KW-0732">Signal</keyword>
<dbReference type="InterPro" id="IPR042178">
    <property type="entry name" value="Serpin_sf_1"/>
</dbReference>
<reference evidence="6" key="1">
    <citation type="submission" date="2021-12" db="EMBL/GenBank/DDBJ databases">
        <authorList>
            <person name="King R."/>
        </authorList>
    </citation>
    <scope>NUCLEOTIDE SEQUENCE</scope>
</reference>
<dbReference type="Gene3D" id="3.30.497.10">
    <property type="entry name" value="Antithrombin, subunit I, domain 2"/>
    <property type="match status" value="1"/>
</dbReference>
<evidence type="ECO:0000313" key="7">
    <source>
        <dbReference type="Proteomes" id="UP001153714"/>
    </source>
</evidence>
<protein>
    <recommendedName>
        <fullName evidence="5">Serpin domain-containing protein</fullName>
    </recommendedName>
</protein>
<dbReference type="PANTHER" id="PTHR11461">
    <property type="entry name" value="SERINE PROTEASE INHIBITOR, SERPIN"/>
    <property type="match status" value="1"/>
</dbReference>
<dbReference type="InterPro" id="IPR023795">
    <property type="entry name" value="Serpin_CS"/>
</dbReference>
<dbReference type="PANTHER" id="PTHR11461:SF367">
    <property type="entry name" value="GH21475P-RELATED"/>
    <property type="match status" value="1"/>
</dbReference>
<keyword evidence="2" id="KW-0722">Serine protease inhibitor</keyword>
<reference evidence="6" key="2">
    <citation type="submission" date="2022-10" db="EMBL/GenBank/DDBJ databases">
        <authorList>
            <consortium name="ENA_rothamsted_submissions"/>
            <consortium name="culmorum"/>
            <person name="King R."/>
        </authorList>
    </citation>
    <scope>NUCLEOTIDE SEQUENCE</scope>
</reference>
<organism evidence="6 7">
    <name type="scientific">Diatraea saccharalis</name>
    <name type="common">sugarcane borer</name>
    <dbReference type="NCBI Taxonomy" id="40085"/>
    <lineage>
        <taxon>Eukaryota</taxon>
        <taxon>Metazoa</taxon>
        <taxon>Ecdysozoa</taxon>
        <taxon>Arthropoda</taxon>
        <taxon>Hexapoda</taxon>
        <taxon>Insecta</taxon>
        <taxon>Pterygota</taxon>
        <taxon>Neoptera</taxon>
        <taxon>Endopterygota</taxon>
        <taxon>Lepidoptera</taxon>
        <taxon>Glossata</taxon>
        <taxon>Ditrysia</taxon>
        <taxon>Pyraloidea</taxon>
        <taxon>Crambidae</taxon>
        <taxon>Crambinae</taxon>
        <taxon>Diatraea</taxon>
    </lineage>
</organism>
<evidence type="ECO:0000259" key="5">
    <source>
        <dbReference type="SMART" id="SM00093"/>
    </source>
</evidence>
<dbReference type="InterPro" id="IPR000215">
    <property type="entry name" value="Serpin_fam"/>
</dbReference>
<dbReference type="SUPFAM" id="SSF56574">
    <property type="entry name" value="Serpins"/>
    <property type="match status" value="1"/>
</dbReference>
<sequence>MQLILLLFCFIVSCYCAVEFSDRPRNFSIELLHYTQLETDGHVVISPFGIWTLMAGVALGATGNSYKQLAHTFLLPRDRNALVKGYRDLTSTVLNPTTQGVTLLSTNFVFLDDSFKIFPEFNRILQIDFKATIDVLDFQNPNSAEKANSKIQRITGNIKNVLRANDFAESRMILVNVISFKGSWAMPFNKSNTKEELFYDEANKPIGRVNMMSQKSALAFSNIREMKCFALELPYGNDKKYSMLFLLPYRGVKINEAYQNFANVTFKDIFEQLEYDVEKFGDEEIDVKIPRFHITTNVVLNKPLNDMGVFDIFEPDRARFDKITNEDIFISGIVHKADIEVTEVGTVASASTEAYLINKISPPSFYANRPFMYFLMEKTTMTMLFGGIYSKPTLF</sequence>
<evidence type="ECO:0000256" key="1">
    <source>
        <dbReference type="ARBA" id="ARBA00022690"/>
    </source>
</evidence>
<evidence type="ECO:0000256" key="2">
    <source>
        <dbReference type="ARBA" id="ARBA00022900"/>
    </source>
</evidence>
<dbReference type="OrthoDB" id="9440847at2759"/>
<dbReference type="InterPro" id="IPR023796">
    <property type="entry name" value="Serpin_dom"/>
</dbReference>
<dbReference type="Proteomes" id="UP001153714">
    <property type="component" value="Chromosome 4"/>
</dbReference>
<dbReference type="GO" id="GO:0004867">
    <property type="term" value="F:serine-type endopeptidase inhibitor activity"/>
    <property type="evidence" value="ECO:0007669"/>
    <property type="project" value="UniProtKB-KW"/>
</dbReference>
<proteinExistence type="inferred from homology"/>
<dbReference type="InterPro" id="IPR042185">
    <property type="entry name" value="Serpin_sf_2"/>
</dbReference>
<dbReference type="PROSITE" id="PS00284">
    <property type="entry name" value="SERPIN"/>
    <property type="match status" value="1"/>
</dbReference>
<feature type="chain" id="PRO_5040480456" description="Serpin domain-containing protein" evidence="4">
    <location>
        <begin position="17"/>
        <end position="395"/>
    </location>
</feature>
<dbReference type="Pfam" id="PF00079">
    <property type="entry name" value="Serpin"/>
    <property type="match status" value="1"/>
</dbReference>
<dbReference type="SMART" id="SM00093">
    <property type="entry name" value="SERPIN"/>
    <property type="match status" value="1"/>
</dbReference>
<comment type="similarity">
    <text evidence="3">Belongs to the serpin family.</text>
</comment>
<keyword evidence="1" id="KW-0646">Protease inhibitor</keyword>
<feature type="domain" description="Serpin" evidence="5">
    <location>
        <begin position="29"/>
        <end position="392"/>
    </location>
</feature>
<keyword evidence="7" id="KW-1185">Reference proteome</keyword>
<dbReference type="GO" id="GO:0005615">
    <property type="term" value="C:extracellular space"/>
    <property type="evidence" value="ECO:0007669"/>
    <property type="project" value="InterPro"/>
</dbReference>
<dbReference type="EMBL" id="OU893335">
    <property type="protein sequence ID" value="CAG9792457.1"/>
    <property type="molecule type" value="Genomic_DNA"/>
</dbReference>
<gene>
    <name evidence="6" type="ORF">DIATSA_LOCUS9984</name>
</gene>
<evidence type="ECO:0000313" key="6">
    <source>
        <dbReference type="EMBL" id="CAG9792457.1"/>
    </source>
</evidence>
<name>A0A9N9R8F7_9NEOP</name>